<keyword evidence="3 6" id="KW-0732">Signal</keyword>
<evidence type="ECO:0000256" key="1">
    <source>
        <dbReference type="ARBA" id="ARBA00004418"/>
    </source>
</evidence>
<dbReference type="GO" id="GO:0030288">
    <property type="term" value="C:outer membrane-bounded periplasmic space"/>
    <property type="evidence" value="ECO:0007669"/>
    <property type="project" value="TreeGrafter"/>
</dbReference>
<evidence type="ECO:0000256" key="4">
    <source>
        <dbReference type="ARBA" id="ARBA00022764"/>
    </source>
</evidence>
<feature type="signal peptide" evidence="6">
    <location>
        <begin position="1"/>
        <end position="23"/>
    </location>
</feature>
<dbReference type="Gene3D" id="1.20.120.1490">
    <property type="match status" value="1"/>
</dbReference>
<evidence type="ECO:0000313" key="7">
    <source>
        <dbReference type="EMBL" id="PLR39214.1"/>
    </source>
</evidence>
<dbReference type="GO" id="GO:0051082">
    <property type="term" value="F:unfolded protein binding"/>
    <property type="evidence" value="ECO:0007669"/>
    <property type="project" value="TreeGrafter"/>
</dbReference>
<dbReference type="OrthoDB" id="6415382at2"/>
<keyword evidence="8" id="KW-1185">Reference proteome</keyword>
<dbReference type="PANTHER" id="PTHR38102">
    <property type="entry name" value="PERIPLASMIC CHAPERONE SPY"/>
    <property type="match status" value="1"/>
</dbReference>
<accession>A0A2N5EAU8</accession>
<evidence type="ECO:0000256" key="2">
    <source>
        <dbReference type="ARBA" id="ARBA00008441"/>
    </source>
</evidence>
<name>A0A2N5EAU8_9GAMM</name>
<dbReference type="EMBL" id="PJZH01000002">
    <property type="protein sequence ID" value="PLR39214.1"/>
    <property type="molecule type" value="Genomic_DNA"/>
</dbReference>
<dbReference type="Pfam" id="PF07813">
    <property type="entry name" value="LTXXQ"/>
    <property type="match status" value="1"/>
</dbReference>
<organism evidence="7 8">
    <name type="scientific">Chimaeribacter coloradensis</name>
    <dbReference type="NCBI Taxonomy" id="2060068"/>
    <lineage>
        <taxon>Bacteria</taxon>
        <taxon>Pseudomonadati</taxon>
        <taxon>Pseudomonadota</taxon>
        <taxon>Gammaproteobacteria</taxon>
        <taxon>Enterobacterales</taxon>
        <taxon>Yersiniaceae</taxon>
        <taxon>Chimaeribacter</taxon>
    </lineage>
</organism>
<dbReference type="AlphaFoldDB" id="A0A2N5EAU8"/>
<comment type="caution">
    <text evidence="7">The sequence shown here is derived from an EMBL/GenBank/DDBJ whole genome shotgun (WGS) entry which is preliminary data.</text>
</comment>
<dbReference type="PIRSF" id="PIRSF034445">
    <property type="entry name" value="CpxP_Spy"/>
    <property type="match status" value="1"/>
</dbReference>
<comment type="similarity">
    <text evidence="2">Belongs to the CpxP/Spy family.</text>
</comment>
<dbReference type="PANTHER" id="PTHR38102:SF1">
    <property type="entry name" value="PERIPLASMIC CHAPERONE SPY"/>
    <property type="match status" value="1"/>
</dbReference>
<comment type="subcellular location">
    <subcellularLocation>
        <location evidence="1">Periplasm</location>
    </subcellularLocation>
</comment>
<evidence type="ECO:0000256" key="6">
    <source>
        <dbReference type="SAM" id="SignalP"/>
    </source>
</evidence>
<dbReference type="RefSeq" id="WP_101822465.1">
    <property type="nucleotide sequence ID" value="NZ_PJZH01000002.1"/>
</dbReference>
<evidence type="ECO:0000256" key="3">
    <source>
        <dbReference type="ARBA" id="ARBA00022729"/>
    </source>
</evidence>
<feature type="chain" id="PRO_5014982470" evidence="6">
    <location>
        <begin position="24"/>
        <end position="171"/>
    </location>
</feature>
<dbReference type="NCBIfam" id="NF007769">
    <property type="entry name" value="PRK10455.1"/>
    <property type="match status" value="1"/>
</dbReference>
<dbReference type="InterPro" id="IPR012899">
    <property type="entry name" value="LTXXQ"/>
</dbReference>
<gene>
    <name evidence="7" type="ORF">CYR32_03030</name>
</gene>
<dbReference type="CDD" id="cd09916">
    <property type="entry name" value="CpxP_like"/>
    <property type="match status" value="1"/>
</dbReference>
<dbReference type="InterPro" id="IPR052211">
    <property type="entry name" value="Cpx_auxiliary_protein"/>
</dbReference>
<protein>
    <submittedName>
        <fullName evidence="7">ATP-independent periplasmic protein-refolding chaperone</fullName>
    </submittedName>
</protein>
<evidence type="ECO:0000313" key="8">
    <source>
        <dbReference type="Proteomes" id="UP000234503"/>
    </source>
</evidence>
<keyword evidence="4" id="KW-0574">Periplasm</keyword>
<sequence>MRKLTALALASTLAFGSVSLAFAADTTTAPAAPVEHGKMLQHKGPGRHADPFAGLNLTEQQRTQMRDLMKQERAAHPRGEGKEHREQLHKLVASDSFDEAKAKAEVDALTKAHADQMLSRMRVENQMYNLLTPEQKKQFNENYQKRAEKMAERHAQRAAAHDQAKTHTTAE</sequence>
<proteinExistence type="inferred from homology"/>
<dbReference type="Proteomes" id="UP000234503">
    <property type="component" value="Unassembled WGS sequence"/>
</dbReference>
<feature type="compositionally biased region" description="Basic and acidic residues" evidence="5">
    <location>
        <begin position="134"/>
        <end position="171"/>
    </location>
</feature>
<evidence type="ECO:0000256" key="5">
    <source>
        <dbReference type="SAM" id="MobiDB-lite"/>
    </source>
</evidence>
<reference evidence="7 8" key="1">
    <citation type="submission" date="2017-12" db="EMBL/GenBank/DDBJ databases">
        <title>Characterization of six clinical isolates of Enterochimera gen. nov., a novel genus of the Yersiniaciae family and the three species Enterochimera arupensis sp. nov., Enterochimera coloradensis sp. nov, and Enterochimera californica sp. nov.</title>
        <authorList>
            <person name="Rossi A."/>
            <person name="Fisher M."/>
        </authorList>
    </citation>
    <scope>NUCLEOTIDE SEQUENCE [LARGE SCALE GENOMIC DNA]</scope>
    <source>
        <strain evidence="8">2016-Iso4</strain>
    </source>
</reference>
<feature type="region of interest" description="Disordered" evidence="5">
    <location>
        <begin position="132"/>
        <end position="171"/>
    </location>
</feature>